<evidence type="ECO:0000313" key="2">
    <source>
        <dbReference type="Proteomes" id="UP000790347"/>
    </source>
</evidence>
<organism evidence="1 2">
    <name type="scientific">Dermatophagoides farinae</name>
    <name type="common">American house dust mite</name>
    <dbReference type="NCBI Taxonomy" id="6954"/>
    <lineage>
        <taxon>Eukaryota</taxon>
        <taxon>Metazoa</taxon>
        <taxon>Ecdysozoa</taxon>
        <taxon>Arthropoda</taxon>
        <taxon>Chelicerata</taxon>
        <taxon>Arachnida</taxon>
        <taxon>Acari</taxon>
        <taxon>Acariformes</taxon>
        <taxon>Sarcoptiformes</taxon>
        <taxon>Astigmata</taxon>
        <taxon>Psoroptidia</taxon>
        <taxon>Analgoidea</taxon>
        <taxon>Pyroglyphidae</taxon>
        <taxon>Dermatophagoidinae</taxon>
        <taxon>Dermatophagoides</taxon>
    </lineage>
</organism>
<dbReference type="EMBL" id="ASGP02000002">
    <property type="protein sequence ID" value="KAH9521958.1"/>
    <property type="molecule type" value="Genomic_DNA"/>
</dbReference>
<gene>
    <name evidence="1" type="ORF">DERF_005566</name>
</gene>
<accession>A0A922I9Q6</accession>
<evidence type="ECO:0000313" key="1">
    <source>
        <dbReference type="EMBL" id="KAH9521958.1"/>
    </source>
</evidence>
<reference evidence="1" key="2">
    <citation type="journal article" date="2022" name="Res Sq">
        <title>Comparative Genomics Reveals Insights into the Divergent Evolution of Astigmatic Mites and Household Pest Adaptations.</title>
        <authorList>
            <person name="Xiong Q."/>
            <person name="Wan A.T.-Y."/>
            <person name="Liu X.-Y."/>
            <person name="Fung C.S.-H."/>
            <person name="Xiao X."/>
            <person name="Malainual N."/>
            <person name="Hou J."/>
            <person name="Wang L."/>
            <person name="Wang M."/>
            <person name="Yang K."/>
            <person name="Cui Y."/>
            <person name="Leung E."/>
            <person name="Nong W."/>
            <person name="Shin S.-K."/>
            <person name="Au S."/>
            <person name="Jeong K.Y."/>
            <person name="Chew F.T."/>
            <person name="Hui J."/>
            <person name="Leung T.F."/>
            <person name="Tungtrongchitr A."/>
            <person name="Zhong N."/>
            <person name="Liu Z."/>
            <person name="Tsui S."/>
        </authorList>
    </citation>
    <scope>NUCLEOTIDE SEQUENCE</scope>
    <source>
        <strain evidence="1">Derf</strain>
        <tissue evidence="1">Whole organism</tissue>
    </source>
</reference>
<reference evidence="1" key="1">
    <citation type="submission" date="2013-05" db="EMBL/GenBank/DDBJ databases">
        <authorList>
            <person name="Yim A.K.Y."/>
            <person name="Chan T.F."/>
            <person name="Ji K.M."/>
            <person name="Liu X.Y."/>
            <person name="Zhou J.W."/>
            <person name="Li R.Q."/>
            <person name="Yang K.Y."/>
            <person name="Li J."/>
            <person name="Li M."/>
            <person name="Law P.T.W."/>
            <person name="Wu Y.L."/>
            <person name="Cai Z.L."/>
            <person name="Qin H."/>
            <person name="Bao Y."/>
            <person name="Leung R.K.K."/>
            <person name="Ng P.K.S."/>
            <person name="Zou J."/>
            <person name="Zhong X.J."/>
            <person name="Ran P.X."/>
            <person name="Zhong N.S."/>
            <person name="Liu Z.G."/>
            <person name="Tsui S.K.W."/>
        </authorList>
    </citation>
    <scope>NUCLEOTIDE SEQUENCE</scope>
    <source>
        <strain evidence="1">Derf</strain>
        <tissue evidence="1">Whole organism</tissue>
    </source>
</reference>
<sequence length="64" mass="7675">MNRTLSSITTKLRRLITIANLANADQKQLFYDHIQMEKFFSNFAIFTHYPSYIINHDHDIFQKI</sequence>
<name>A0A922I9Q6_DERFA</name>
<keyword evidence="2" id="KW-1185">Reference proteome</keyword>
<dbReference type="AlphaFoldDB" id="A0A922I9Q6"/>
<comment type="caution">
    <text evidence="1">The sequence shown here is derived from an EMBL/GenBank/DDBJ whole genome shotgun (WGS) entry which is preliminary data.</text>
</comment>
<proteinExistence type="predicted"/>
<dbReference type="Proteomes" id="UP000790347">
    <property type="component" value="Unassembled WGS sequence"/>
</dbReference>
<protein>
    <submittedName>
        <fullName evidence="1">Uncharacterized protein</fullName>
    </submittedName>
</protein>